<evidence type="ECO:0000313" key="2">
    <source>
        <dbReference type="EMBL" id="UPQ78198.1"/>
    </source>
</evidence>
<protein>
    <submittedName>
        <fullName evidence="2">Gliding motility-associated C-terminal domain-containing protein</fullName>
    </submittedName>
</protein>
<sequence length="414" mass="45928">MKNIFRLFVLFFCYSINAQTVNTGELIITPGTIMSTVETLDNRPTGDLINDGDLYVYSHYNNDGLVTFTAGSNTGITRMRGLAGFQNISGSIPMEWNNGEFNNTNVQPAFHQSNIISIAGQLDFYQGIVDNDNFGGLLVFEDNAYHANVDDASHVDGYVQKNGDDAFQFPIGDSEQFRYASISAPDEATDAFTGKYFWEDSNPLYPHTNRAGVITLIDNAEYWTIDRTTGNSDIFLTLTWDEDTTPSSIYAAPYEEIHIVRWDATQNLWIDEGGVADPATKEVTTVVNPVLGFGVFTLARVKVDNILPCGGRGLVIYNAVSPNGDGVNDYFFLDGIDSCPNNKVEIYNRWGVKVYETSSYDSNGNVFRGYSEGRVTVGQNEKLPSGTYFYILNFLDETGGSKTKKSGYLYLNDN</sequence>
<name>A0ABY4KBM4_9FLAO</name>
<dbReference type="RefSeq" id="WP_248433125.1">
    <property type="nucleotide sequence ID" value="NZ_CP096205.1"/>
</dbReference>
<keyword evidence="1" id="KW-0732">Signal</keyword>
<evidence type="ECO:0000256" key="1">
    <source>
        <dbReference type="SAM" id="SignalP"/>
    </source>
</evidence>
<evidence type="ECO:0000313" key="3">
    <source>
        <dbReference type="Proteomes" id="UP000830583"/>
    </source>
</evidence>
<feature type="signal peptide" evidence="1">
    <location>
        <begin position="1"/>
        <end position="18"/>
    </location>
</feature>
<feature type="chain" id="PRO_5047508545" evidence="1">
    <location>
        <begin position="19"/>
        <end position="414"/>
    </location>
</feature>
<dbReference type="Proteomes" id="UP000830583">
    <property type="component" value="Chromosome"/>
</dbReference>
<reference evidence="2" key="1">
    <citation type="submission" date="2022-04" db="EMBL/GenBank/DDBJ databases">
        <title>Consumption of N2O by Flavobacterium azooxidireducens sp. nov. isolated from Decomposing Leaf Litter of Phragmites australis (Cav.).</title>
        <authorList>
            <person name="Behrendt U."/>
            <person name="Spanner T."/>
            <person name="Augustin J."/>
            <person name="Horn M.A."/>
            <person name="Kolb S."/>
            <person name="Ulrich A."/>
        </authorList>
    </citation>
    <scope>NUCLEOTIDE SEQUENCE</scope>
    <source>
        <strain evidence="2">IGB 4-14</strain>
    </source>
</reference>
<organism evidence="2 3">
    <name type="scientific">Flavobacterium azooxidireducens</name>
    <dbReference type="NCBI Taxonomy" id="1871076"/>
    <lineage>
        <taxon>Bacteria</taxon>
        <taxon>Pseudomonadati</taxon>
        <taxon>Bacteroidota</taxon>
        <taxon>Flavobacteriia</taxon>
        <taxon>Flavobacteriales</taxon>
        <taxon>Flavobacteriaceae</taxon>
        <taxon>Flavobacterium</taxon>
    </lineage>
</organism>
<dbReference type="InterPro" id="IPR026341">
    <property type="entry name" value="T9SS_type_B"/>
</dbReference>
<accession>A0ABY4KBM4</accession>
<gene>
    <name evidence="2" type="ORF">M0M57_11245</name>
</gene>
<dbReference type="Pfam" id="PF13585">
    <property type="entry name" value="CHU_C"/>
    <property type="match status" value="1"/>
</dbReference>
<dbReference type="NCBIfam" id="TIGR04131">
    <property type="entry name" value="Bac_Flav_CTERM"/>
    <property type="match status" value="1"/>
</dbReference>
<proteinExistence type="predicted"/>
<dbReference type="EMBL" id="CP096205">
    <property type="protein sequence ID" value="UPQ78198.1"/>
    <property type="molecule type" value="Genomic_DNA"/>
</dbReference>
<keyword evidence="3" id="KW-1185">Reference proteome</keyword>